<feature type="domain" description="WD repeat-containing protein 54 beta-propeller" evidence="1">
    <location>
        <begin position="12"/>
        <end position="342"/>
    </location>
</feature>
<evidence type="ECO:0000313" key="3">
    <source>
        <dbReference type="Proteomes" id="UP000612055"/>
    </source>
</evidence>
<dbReference type="SUPFAM" id="SSF50978">
    <property type="entry name" value="WD40 repeat-like"/>
    <property type="match status" value="1"/>
</dbReference>
<comment type="caution">
    <text evidence="2">The sequence shown here is derived from an EMBL/GenBank/DDBJ whole genome shotgun (WGS) entry which is preliminary data.</text>
</comment>
<dbReference type="SMART" id="SM00320">
    <property type="entry name" value="WD40"/>
    <property type="match status" value="3"/>
</dbReference>
<dbReference type="Proteomes" id="UP000612055">
    <property type="component" value="Unassembled WGS sequence"/>
</dbReference>
<keyword evidence="3" id="KW-1185">Reference proteome</keyword>
<dbReference type="AlphaFoldDB" id="A0A836BS63"/>
<evidence type="ECO:0000313" key="2">
    <source>
        <dbReference type="EMBL" id="KAG2485514.1"/>
    </source>
</evidence>
<dbReference type="InterPro" id="IPR049546">
    <property type="entry name" value="WDR54_beta_prop"/>
</dbReference>
<sequence>MPYSEKQLVKAPMKPSPSLLYNNLTWCAGSLVYAHIRQACTFPLAALGSSGVPVAVRKVESQHSDVIHSVVACAHNANSYLVLATDAGIQIWDKTVTHLLHVWALPSAAAPDLAPRHGHFARGVAINVTNDGVPCICFGTSTGAVFSLGMGDDSGKFKPAPVQLPRHHTAPITCVGTAYQSRQGKWTEDLGCHLVTCDEEGGIAVWEALVAAQAAGHKLLSAVAPTGVPVVAVAVRRELVVAARLDGAVQVYGLRDGKLRADLGAASRFITAMDIHPTKDLIATVSEDCSLGVWSLPMAGAKPECLLSVCWLQAMLTGVAFCGPTNDDVAVVAYDTDEVHVYKCT</sequence>
<dbReference type="EMBL" id="JAEHOE010000128">
    <property type="protein sequence ID" value="KAG2485514.1"/>
    <property type="molecule type" value="Genomic_DNA"/>
</dbReference>
<organism evidence="2 3">
    <name type="scientific">Edaphochlamys debaryana</name>
    <dbReference type="NCBI Taxonomy" id="47281"/>
    <lineage>
        <taxon>Eukaryota</taxon>
        <taxon>Viridiplantae</taxon>
        <taxon>Chlorophyta</taxon>
        <taxon>core chlorophytes</taxon>
        <taxon>Chlorophyceae</taxon>
        <taxon>CS clade</taxon>
        <taxon>Chlamydomonadales</taxon>
        <taxon>Chlamydomonadales incertae sedis</taxon>
        <taxon>Edaphochlamys</taxon>
    </lineage>
</organism>
<reference evidence="2" key="1">
    <citation type="journal article" date="2020" name="bioRxiv">
        <title>Comparative genomics of Chlamydomonas.</title>
        <authorList>
            <person name="Craig R.J."/>
            <person name="Hasan A.R."/>
            <person name="Ness R.W."/>
            <person name="Keightley P.D."/>
        </authorList>
    </citation>
    <scope>NUCLEOTIDE SEQUENCE</scope>
    <source>
        <strain evidence="2">CCAP 11/70</strain>
    </source>
</reference>
<accession>A0A836BS63</accession>
<protein>
    <recommendedName>
        <fullName evidence="1">WD repeat-containing protein 54 beta-propeller domain-containing protein</fullName>
    </recommendedName>
</protein>
<name>A0A836BS63_9CHLO</name>
<gene>
    <name evidence="2" type="ORF">HYH03_015787</name>
</gene>
<dbReference type="InterPro" id="IPR036322">
    <property type="entry name" value="WD40_repeat_dom_sf"/>
</dbReference>
<dbReference type="OrthoDB" id="756370at2759"/>
<dbReference type="InterPro" id="IPR001680">
    <property type="entry name" value="WD40_rpt"/>
</dbReference>
<dbReference type="Pfam" id="PF21031">
    <property type="entry name" value="WDR54"/>
    <property type="match status" value="1"/>
</dbReference>
<dbReference type="Gene3D" id="2.130.10.10">
    <property type="entry name" value="YVTN repeat-like/Quinoprotein amine dehydrogenase"/>
    <property type="match status" value="2"/>
</dbReference>
<proteinExistence type="predicted"/>
<dbReference type="InterPro" id="IPR015943">
    <property type="entry name" value="WD40/YVTN_repeat-like_dom_sf"/>
</dbReference>
<evidence type="ECO:0000259" key="1">
    <source>
        <dbReference type="Pfam" id="PF21031"/>
    </source>
</evidence>